<name>A0ABT2EJT3_9BACT</name>
<keyword evidence="3" id="KW-1185">Reference proteome</keyword>
<evidence type="ECO:0000313" key="2">
    <source>
        <dbReference type="EMBL" id="MCS3918212.1"/>
    </source>
</evidence>
<dbReference type="Proteomes" id="UP001204798">
    <property type="component" value="Unassembled WGS sequence"/>
</dbReference>
<dbReference type="Gene3D" id="3.40.50.620">
    <property type="entry name" value="HUPs"/>
    <property type="match status" value="1"/>
</dbReference>
<dbReference type="PANTHER" id="PTHR43169">
    <property type="entry name" value="EXSB FAMILY PROTEIN"/>
    <property type="match status" value="1"/>
</dbReference>
<comment type="caution">
    <text evidence="2">The sequence shown here is derived from an EMBL/GenBank/DDBJ whole genome shotgun (WGS) entry which is preliminary data.</text>
</comment>
<evidence type="ECO:0000259" key="1">
    <source>
        <dbReference type="Pfam" id="PF02540"/>
    </source>
</evidence>
<dbReference type="PIRSF" id="PIRSF006661">
    <property type="entry name" value="PP-lp_UCP006661"/>
    <property type="match status" value="1"/>
</dbReference>
<dbReference type="InterPro" id="IPR022310">
    <property type="entry name" value="NAD/GMP_synthase"/>
</dbReference>
<feature type="domain" description="NAD/GMP synthase" evidence="1">
    <location>
        <begin position="26"/>
        <end position="93"/>
    </location>
</feature>
<sequence length="286" mass="32545">MQVERVQITSELAEKFERLLDYLRSLESVLVAFSGGVDSTFLAKAAHMALGDKAIAVTARSPSYPKAEMEEAIRLAKMIGIRHIFVDTDEVYNPNYAANPTNRCYFCKTELFSKLKPLAHELGVRHIVYGAIADDLSDFRPGMQAAKEQGALAPLAELGFTKEEIRQLSRWLGLPTWNKPSFACLSSRFPYGTTITPEKLRQVEEAEDFLRQHGFRAFRVRHHETIARIEVPPEDFHRFLDPEFRSALIKRFREIGFLFVTLDLMGLRSGSMNELLPLITKPQRNA</sequence>
<dbReference type="PANTHER" id="PTHR43169:SF2">
    <property type="entry name" value="NAD_GMP SYNTHASE DOMAIN-CONTAINING PROTEIN"/>
    <property type="match status" value="1"/>
</dbReference>
<proteinExistence type="predicted"/>
<organism evidence="2 3">
    <name type="scientific">Candidatus Fervidibacter sacchari</name>
    <dbReference type="NCBI Taxonomy" id="1448929"/>
    <lineage>
        <taxon>Bacteria</taxon>
        <taxon>Candidatus Fervidibacterota</taxon>
        <taxon>Candidatus Fervidibacter</taxon>
    </lineage>
</organism>
<dbReference type="Pfam" id="PF02540">
    <property type="entry name" value="NAD_synthase"/>
    <property type="match status" value="1"/>
</dbReference>
<reference evidence="2 3" key="1">
    <citation type="submission" date="2022-08" db="EMBL/GenBank/DDBJ databases">
        <title>Bacterial and archaeal communities from various locations to study Microbial Dark Matter (Phase II).</title>
        <authorList>
            <person name="Stepanauskas R."/>
        </authorList>
    </citation>
    <scope>NUCLEOTIDE SEQUENCE [LARGE SCALE GENOMIC DNA]</scope>
    <source>
        <strain evidence="2 3">PD1</strain>
    </source>
</reference>
<dbReference type="CDD" id="cd01990">
    <property type="entry name" value="LarE-like"/>
    <property type="match status" value="1"/>
</dbReference>
<accession>A0ABT2EJT3</accession>
<dbReference type="EMBL" id="JANUCP010000001">
    <property type="protein sequence ID" value="MCS3918212.1"/>
    <property type="molecule type" value="Genomic_DNA"/>
</dbReference>
<dbReference type="RefSeq" id="WP_259093779.1">
    <property type="nucleotide sequence ID" value="NZ_CP130454.1"/>
</dbReference>
<dbReference type="InterPro" id="IPR014729">
    <property type="entry name" value="Rossmann-like_a/b/a_fold"/>
</dbReference>
<dbReference type="NCBIfam" id="TIGR00268">
    <property type="entry name" value="ATP-dependent sacrificial sulfur transferase LarE"/>
    <property type="match status" value="1"/>
</dbReference>
<evidence type="ECO:0000313" key="3">
    <source>
        <dbReference type="Proteomes" id="UP001204798"/>
    </source>
</evidence>
<protein>
    <recommendedName>
        <fullName evidence="1">NAD/GMP synthase domain-containing protein</fullName>
    </recommendedName>
</protein>
<dbReference type="InterPro" id="IPR005232">
    <property type="entry name" value="LarE"/>
</dbReference>
<dbReference type="InterPro" id="IPR052188">
    <property type="entry name" value="Ni-pincer_cofactor_biosynth"/>
</dbReference>
<gene>
    <name evidence="2" type="ORF">M2350_000609</name>
</gene>
<dbReference type="SUPFAM" id="SSF52402">
    <property type="entry name" value="Adenine nucleotide alpha hydrolases-like"/>
    <property type="match status" value="1"/>
</dbReference>